<accession>A0A9W7BGG4</accession>
<proteinExistence type="predicted"/>
<name>A0A9W7BGG4_9STRA</name>
<evidence type="ECO:0000313" key="2">
    <source>
        <dbReference type="Proteomes" id="UP001162640"/>
    </source>
</evidence>
<dbReference type="EMBL" id="BLQM01000373">
    <property type="protein sequence ID" value="GMH86273.1"/>
    <property type="molecule type" value="Genomic_DNA"/>
</dbReference>
<protein>
    <recommendedName>
        <fullName evidence="3">Ankyrin repeat protein</fullName>
    </recommendedName>
</protein>
<comment type="caution">
    <text evidence="1">The sequence shown here is derived from an EMBL/GenBank/DDBJ whole genome shotgun (WGS) entry which is preliminary data.</text>
</comment>
<evidence type="ECO:0008006" key="3">
    <source>
        <dbReference type="Google" id="ProtNLM"/>
    </source>
</evidence>
<reference evidence="2" key="1">
    <citation type="journal article" date="2023" name="Commun. Biol.">
        <title>Genome analysis of Parmales, the sister group of diatoms, reveals the evolutionary specialization of diatoms from phago-mixotrophs to photoautotrophs.</title>
        <authorList>
            <person name="Ban H."/>
            <person name="Sato S."/>
            <person name="Yoshikawa S."/>
            <person name="Yamada K."/>
            <person name="Nakamura Y."/>
            <person name="Ichinomiya M."/>
            <person name="Sato N."/>
            <person name="Blanc-Mathieu R."/>
            <person name="Endo H."/>
            <person name="Kuwata A."/>
            <person name="Ogata H."/>
        </authorList>
    </citation>
    <scope>NUCLEOTIDE SEQUENCE [LARGE SCALE GENOMIC DNA]</scope>
</reference>
<gene>
    <name evidence="1" type="ORF">TL16_g10487</name>
</gene>
<dbReference type="AlphaFoldDB" id="A0A9W7BGG4"/>
<evidence type="ECO:0000313" key="1">
    <source>
        <dbReference type="EMBL" id="GMH86273.1"/>
    </source>
</evidence>
<dbReference type="Proteomes" id="UP001162640">
    <property type="component" value="Unassembled WGS sequence"/>
</dbReference>
<sequence length="261" mass="30600">MYNYLYGPDMWPCSIGDEEMEALWVHILKYKPSDVIAEIPEFEHDMTGTTSFLHWVVRCSDEYDLAEYICSLSYTMDWKDDECKKENYIVKIEGKYYDWYDRSEEGEVKSLADFKEKFREKNYLQQNAAAIVVNGNQTPLYMAIHKRSNIETIKLLIREYPAGLAVKNNVYSSRETPLEKAETSKYSVPPPEVIQLLRDCTEAYEQNNVCRVCQLCDGVLLYRIHLRSTFLCCLKHMNAPRTQRRNKRAKAVELVKGLIRD</sequence>
<organism evidence="1 2">
    <name type="scientific">Triparma laevis f. inornata</name>
    <dbReference type="NCBI Taxonomy" id="1714386"/>
    <lineage>
        <taxon>Eukaryota</taxon>
        <taxon>Sar</taxon>
        <taxon>Stramenopiles</taxon>
        <taxon>Ochrophyta</taxon>
        <taxon>Bolidophyceae</taxon>
        <taxon>Parmales</taxon>
        <taxon>Triparmaceae</taxon>
        <taxon>Triparma</taxon>
    </lineage>
</organism>